<organism evidence="2 3">
    <name type="scientific">Helicobacter brantae</name>
    <dbReference type="NCBI Taxonomy" id="375927"/>
    <lineage>
        <taxon>Bacteria</taxon>
        <taxon>Pseudomonadati</taxon>
        <taxon>Campylobacterota</taxon>
        <taxon>Epsilonproteobacteria</taxon>
        <taxon>Campylobacterales</taxon>
        <taxon>Helicobacteraceae</taxon>
        <taxon>Helicobacter</taxon>
    </lineage>
</organism>
<dbReference type="Gene3D" id="2.40.128.130">
    <property type="entry name" value="Autotransporter beta-domain"/>
    <property type="match status" value="1"/>
</dbReference>
<dbReference type="EMBL" id="NXLV01000006">
    <property type="protein sequence ID" value="RDU70793.1"/>
    <property type="molecule type" value="Genomic_DNA"/>
</dbReference>
<feature type="domain" description="Autotransporter" evidence="1">
    <location>
        <begin position="1000"/>
        <end position="1296"/>
    </location>
</feature>
<dbReference type="PROSITE" id="PS51208">
    <property type="entry name" value="AUTOTRANSPORTER"/>
    <property type="match status" value="1"/>
</dbReference>
<accession>A0A3D8J0B3</accession>
<evidence type="ECO:0000313" key="3">
    <source>
        <dbReference type="Proteomes" id="UP000257045"/>
    </source>
</evidence>
<evidence type="ECO:0000313" key="2">
    <source>
        <dbReference type="EMBL" id="RDU70793.1"/>
    </source>
</evidence>
<gene>
    <name evidence="2" type="ORF">CQA58_04525</name>
</gene>
<dbReference type="Proteomes" id="UP000257045">
    <property type="component" value="Unassembled WGS sequence"/>
</dbReference>
<proteinExistence type="predicted"/>
<name>A0A3D8J0B3_9HELI</name>
<sequence>MGGGGGLSWKTTDGFKQLVVNGIDSPYWIFSFGDTTNQAMDGSGGYYATNNGVLANGSALDSTFVFTSDSATMIGSSVQDRGRLKIQFLTGSVPTNWNDDASKKRKVLINFNSVTKYANGDNGVRNISFVGDLSIEAGVGENKNIVEGNFSGDMIGDVYIFANFSLGYNTAVNTTLNFKNNASLQGNIYSDSNIAKNREFAGAGNNTFNFQTGGIYGGLNSGTWYPEGMKTENVINFNAGETSPETEVVSFIDGDVVAQPGGVNIINFNRDNDARIGRLVSNSGENEDYYDYGKNIVNFSGDTLTIKRGIAVEGSENSNYAGNQINLKKANARLVIDSGGLIARQTRNLSNQDYPQLNEIIFKQGGSLILKGSSTNASDGSFSFDGMFARDRETNRITFEGTQNASIQAETEIRSESCGSNLITFQGNGINTIDSFINASGGSNSVVILGDNSKTFTKKDIIKSNNGANNFTLSGLNSTLTLQGTTNQISTLTAYTPSKARTLGVSTLIINGITQANSTTIDQLANGENLIVGFVGNYVSTLKILNSTSNNTTIALKSITLGDGSTNNTLDLTALSNATISETINVGAGQGLNINLKNTTLATNGWTTASSGASVINVNGDTTANSTLKGGVVVLSGLNLNATTSTSMALQNISTTIDTLTSNANATGINALTLDTTANAVSATINNLNASNLEIALGGSATNSATLNIGSGNNSFGVLDLTNDSTNNFLNNSGNLTISTLSLEGDTSLSINGGNTTIENTIGDSNAMSNSTLALTLNNGSLYAKGGLDNASASNTINLTLNNATLSLGQTSTITSLNASGNTLVDLARVNNSGTPMPKLARSVSDNNVNARTTLSATTFTGEATFKLYVSSQEADRVVFNNASGAGEGVATIALVGGNDVYDITYDASRTDKGNVMVADVSNANGQVKVVAGESMIGVNMIQATITEGETAGQYFVGQVRDLGLNQSYQEVASSALAVNYDLYLANFNSLNKRMGELRESEHSNGVWARVFGGNMSNDFGSGSKTDYVTAQAGYDYSLSIGENARNFMGIALAYGTSNTKGNTIGVNAINATTNSISLDKVNSNMIEVGLYNSYVADSGWYNDTIFKFDYIMSEFSFSTDPTRMSETNNFAMVLSDEFGYRYKFGESEKGSWYIDPQVEVAFGYFNQSDFNRAVFNGSNTFADLQARQDSILTLRSRIGASLGKKFTTDKGFASIYVGASYEYDYIEGGNSEASGRVGGTITQLDKVESNGRAVLNVGSNIELTKGARMYIDVEKSFGDKQRTFMQFNLGARYSF</sequence>
<dbReference type="NCBIfam" id="TIGR01414">
    <property type="entry name" value="autotrans_barl"/>
    <property type="match status" value="1"/>
</dbReference>
<dbReference type="InterPro" id="IPR036709">
    <property type="entry name" value="Autotransporte_beta_dom_sf"/>
</dbReference>
<dbReference type="SMART" id="SM00869">
    <property type="entry name" value="Autotransporter"/>
    <property type="match status" value="1"/>
</dbReference>
<keyword evidence="3" id="KW-1185">Reference proteome</keyword>
<comment type="caution">
    <text evidence="2">The sequence shown here is derived from an EMBL/GenBank/DDBJ whole genome shotgun (WGS) entry which is preliminary data.</text>
</comment>
<protein>
    <recommendedName>
        <fullName evidence="1">Autotransporter domain-containing protein</fullName>
    </recommendedName>
</protein>
<dbReference type="GO" id="GO:0019867">
    <property type="term" value="C:outer membrane"/>
    <property type="evidence" value="ECO:0007669"/>
    <property type="project" value="InterPro"/>
</dbReference>
<dbReference type="InterPro" id="IPR005546">
    <property type="entry name" value="Autotransporte_beta"/>
</dbReference>
<dbReference type="SUPFAM" id="SSF103515">
    <property type="entry name" value="Autotransporter"/>
    <property type="match status" value="1"/>
</dbReference>
<evidence type="ECO:0000259" key="1">
    <source>
        <dbReference type="PROSITE" id="PS51208"/>
    </source>
</evidence>
<reference evidence="2 3" key="1">
    <citation type="submission" date="2018-04" db="EMBL/GenBank/DDBJ databases">
        <title>Novel Campyloabacter and Helicobacter Species and Strains.</title>
        <authorList>
            <person name="Mannion A.J."/>
            <person name="Shen Z."/>
            <person name="Fox J.G."/>
        </authorList>
    </citation>
    <scope>NUCLEOTIDE SEQUENCE [LARGE SCALE GENOMIC DNA]</scope>
    <source>
        <strain evidence="2 3">MIT 04-9366</strain>
    </source>
</reference>
<dbReference type="Pfam" id="PF03797">
    <property type="entry name" value="Autotransporter"/>
    <property type="match status" value="1"/>
</dbReference>
<dbReference type="InterPro" id="IPR006315">
    <property type="entry name" value="OM_autotransptr_brl_dom"/>
</dbReference>